<evidence type="ECO:0000313" key="2">
    <source>
        <dbReference type="EMBL" id="KAK3883229.1"/>
    </source>
</evidence>
<feature type="region of interest" description="Disordered" evidence="1">
    <location>
        <begin position="1"/>
        <end position="36"/>
    </location>
</feature>
<organism evidence="2 3">
    <name type="scientific">Petrolisthes cinctipes</name>
    <name type="common">Flat porcelain crab</name>
    <dbReference type="NCBI Taxonomy" id="88211"/>
    <lineage>
        <taxon>Eukaryota</taxon>
        <taxon>Metazoa</taxon>
        <taxon>Ecdysozoa</taxon>
        <taxon>Arthropoda</taxon>
        <taxon>Crustacea</taxon>
        <taxon>Multicrustacea</taxon>
        <taxon>Malacostraca</taxon>
        <taxon>Eumalacostraca</taxon>
        <taxon>Eucarida</taxon>
        <taxon>Decapoda</taxon>
        <taxon>Pleocyemata</taxon>
        <taxon>Anomura</taxon>
        <taxon>Galatheoidea</taxon>
        <taxon>Porcellanidae</taxon>
        <taxon>Petrolisthes</taxon>
    </lineage>
</organism>
<sequence length="141" mass="15797">MSQEHRLPPQQSSVEQVVRPLDAPEPATVPTENEALDGATTDHDKLVKIRSKIGDIRVIGTHRRLESKNGTMRRLILLTLVDTSQRSVILDNASRLKTSATTIPCMNKEAVSIYYSVTCRTPSSQLNAKECTRHLNSVWEF</sequence>
<accession>A0AAE1FYZ9</accession>
<dbReference type="EMBL" id="JAWQEG010001002">
    <property type="protein sequence ID" value="KAK3883229.1"/>
    <property type="molecule type" value="Genomic_DNA"/>
</dbReference>
<proteinExistence type="predicted"/>
<dbReference type="Proteomes" id="UP001286313">
    <property type="component" value="Unassembled WGS sequence"/>
</dbReference>
<gene>
    <name evidence="2" type="ORF">Pcinc_012430</name>
</gene>
<protein>
    <submittedName>
        <fullName evidence="2">Uncharacterized protein</fullName>
    </submittedName>
</protein>
<dbReference type="AlphaFoldDB" id="A0AAE1FYZ9"/>
<name>A0AAE1FYZ9_PETCI</name>
<comment type="caution">
    <text evidence="2">The sequence shown here is derived from an EMBL/GenBank/DDBJ whole genome shotgun (WGS) entry which is preliminary data.</text>
</comment>
<evidence type="ECO:0000256" key="1">
    <source>
        <dbReference type="SAM" id="MobiDB-lite"/>
    </source>
</evidence>
<evidence type="ECO:0000313" key="3">
    <source>
        <dbReference type="Proteomes" id="UP001286313"/>
    </source>
</evidence>
<keyword evidence="3" id="KW-1185">Reference proteome</keyword>
<reference evidence="2" key="1">
    <citation type="submission" date="2023-10" db="EMBL/GenBank/DDBJ databases">
        <title>Genome assemblies of two species of porcelain crab, Petrolisthes cinctipes and Petrolisthes manimaculis (Anomura: Porcellanidae).</title>
        <authorList>
            <person name="Angst P."/>
        </authorList>
    </citation>
    <scope>NUCLEOTIDE SEQUENCE</scope>
    <source>
        <strain evidence="2">PB745_01</strain>
        <tissue evidence="2">Gill</tissue>
    </source>
</reference>